<dbReference type="Proteomes" id="UP001595444">
    <property type="component" value="Unassembled WGS sequence"/>
</dbReference>
<evidence type="ECO:0000259" key="11">
    <source>
        <dbReference type="Pfam" id="PF02737"/>
    </source>
</evidence>
<dbReference type="PANTHER" id="PTHR48075">
    <property type="entry name" value="3-HYDROXYACYL-COA DEHYDROGENASE FAMILY PROTEIN"/>
    <property type="match status" value="1"/>
</dbReference>
<keyword evidence="5" id="KW-0597">Phosphoprotein</keyword>
<dbReference type="InterPro" id="IPR008927">
    <property type="entry name" value="6-PGluconate_DH-like_C_sf"/>
</dbReference>
<name>A0ABV7D6A4_9PROT</name>
<dbReference type="InterPro" id="IPR006108">
    <property type="entry name" value="3HC_DH_C"/>
</dbReference>
<organism evidence="12 13">
    <name type="scientific">Kordiimonas pumila</name>
    <dbReference type="NCBI Taxonomy" id="2161677"/>
    <lineage>
        <taxon>Bacteria</taxon>
        <taxon>Pseudomonadati</taxon>
        <taxon>Pseudomonadota</taxon>
        <taxon>Alphaproteobacteria</taxon>
        <taxon>Kordiimonadales</taxon>
        <taxon>Kordiimonadaceae</taxon>
        <taxon>Kordiimonas</taxon>
    </lineage>
</organism>
<evidence type="ECO:0000256" key="8">
    <source>
        <dbReference type="ARBA" id="ARBA00038962"/>
    </source>
</evidence>
<evidence type="ECO:0000256" key="1">
    <source>
        <dbReference type="ARBA" id="ARBA00004496"/>
    </source>
</evidence>
<keyword evidence="4" id="KW-0963">Cytoplasm</keyword>
<protein>
    <recommendedName>
        <fullName evidence="9">L-gulonate 3-dehydrogenase</fullName>
        <ecNumber evidence="8">1.1.1.45</ecNumber>
    </recommendedName>
    <alternativeName>
        <fullName evidence="9">L-gulonate 3-dehydrogenase</fullName>
    </alternativeName>
</protein>
<dbReference type="NCBIfam" id="NF006125">
    <property type="entry name" value="PRK08269.1"/>
    <property type="match status" value="1"/>
</dbReference>
<feature type="domain" description="3-hydroxyacyl-CoA dehydrogenase NAD binding" evidence="11">
    <location>
        <begin position="8"/>
        <end position="193"/>
    </location>
</feature>
<dbReference type="Gene3D" id="1.10.1040.10">
    <property type="entry name" value="N-(1-d-carboxylethyl)-l-norvaline Dehydrogenase, domain 2"/>
    <property type="match status" value="1"/>
</dbReference>
<evidence type="ECO:0000313" key="12">
    <source>
        <dbReference type="EMBL" id="MFC3052405.1"/>
    </source>
</evidence>
<evidence type="ECO:0000256" key="4">
    <source>
        <dbReference type="ARBA" id="ARBA00022490"/>
    </source>
</evidence>
<dbReference type="GO" id="GO:0008691">
    <property type="term" value="F:3-hydroxybutyryl-CoA dehydrogenase activity"/>
    <property type="evidence" value="ECO:0007669"/>
    <property type="project" value="UniProtKB-EC"/>
</dbReference>
<evidence type="ECO:0000256" key="3">
    <source>
        <dbReference type="ARBA" id="ARBA00011738"/>
    </source>
</evidence>
<keyword evidence="6 12" id="KW-0560">Oxidoreductase</keyword>
<dbReference type="InterPro" id="IPR006176">
    <property type="entry name" value="3-OHacyl-CoA_DH_NAD-bd"/>
</dbReference>
<dbReference type="PIRSF" id="PIRSF000105">
    <property type="entry name" value="HCDH"/>
    <property type="match status" value="1"/>
</dbReference>
<dbReference type="RefSeq" id="WP_194213929.1">
    <property type="nucleotide sequence ID" value="NZ_CP061205.1"/>
</dbReference>
<evidence type="ECO:0000256" key="6">
    <source>
        <dbReference type="ARBA" id="ARBA00023002"/>
    </source>
</evidence>
<dbReference type="Gene3D" id="3.40.50.720">
    <property type="entry name" value="NAD(P)-binding Rossmann-like Domain"/>
    <property type="match status" value="1"/>
</dbReference>
<dbReference type="Pfam" id="PF00725">
    <property type="entry name" value="3HCDH"/>
    <property type="match status" value="1"/>
</dbReference>
<accession>A0ABV7D6A4</accession>
<comment type="subcellular location">
    <subcellularLocation>
        <location evidence="1">Cytoplasm</location>
    </subcellularLocation>
</comment>
<dbReference type="EMBL" id="JBHRSL010000010">
    <property type="protein sequence ID" value="MFC3052405.1"/>
    <property type="molecule type" value="Genomic_DNA"/>
</dbReference>
<dbReference type="SUPFAM" id="SSF51735">
    <property type="entry name" value="NAD(P)-binding Rossmann-fold domains"/>
    <property type="match status" value="1"/>
</dbReference>
<evidence type="ECO:0000256" key="7">
    <source>
        <dbReference type="ARBA" id="ARBA00023027"/>
    </source>
</evidence>
<dbReference type="InterPro" id="IPR022694">
    <property type="entry name" value="3-OHacyl-CoA_DH"/>
</dbReference>
<dbReference type="EC" id="1.1.1.45" evidence="8"/>
<proteinExistence type="inferred from homology"/>
<evidence type="ECO:0000256" key="2">
    <source>
        <dbReference type="ARBA" id="ARBA00009463"/>
    </source>
</evidence>
<feature type="domain" description="3-hydroxyacyl-CoA dehydrogenase C-terminal" evidence="10">
    <location>
        <begin position="198"/>
        <end position="297"/>
    </location>
</feature>
<comment type="similarity">
    <text evidence="2">Belongs to the 3-hydroxyacyl-CoA dehydrogenase family.</text>
</comment>
<sequence>MPTKKMMVGALGAGRMGRGIAISYALAGAEVCLIDIKGRTPQQRLEMRENLEKELTLDLGFLARLGIIAEGAISQIMSNITLYASDSAVLNTIDFDIVYEGVPEHRDAKEAAFQWMSEHIAPEVIIASTTSTFLVDDLAELISHPERFANAHWLNPAHLMPLVEISKGKLTSDATITALRSNLKSIGKSPVVCGPTPGYIVPRIQALAMNEAARLVEEGAASAADIDTAIRLGFGTRYAILGMLEFIDWGGGDILYYASDYLSKNIDKDRYKVPDIIRDNMHNNRKGISDGKGFYDYSNMDVSAYREKRMSEFAGLLQHMQLMPKVADFAKAK</sequence>
<evidence type="ECO:0000256" key="9">
    <source>
        <dbReference type="ARBA" id="ARBA00042709"/>
    </source>
</evidence>
<gene>
    <name evidence="12" type="ORF">ACFOKA_10885</name>
</gene>
<dbReference type="InterPro" id="IPR013328">
    <property type="entry name" value="6PGD_dom2"/>
</dbReference>
<keyword evidence="13" id="KW-1185">Reference proteome</keyword>
<keyword evidence="7" id="KW-0520">NAD</keyword>
<dbReference type="Pfam" id="PF02737">
    <property type="entry name" value="3HCDH_N"/>
    <property type="match status" value="1"/>
</dbReference>
<comment type="caution">
    <text evidence="12">The sequence shown here is derived from an EMBL/GenBank/DDBJ whole genome shotgun (WGS) entry which is preliminary data.</text>
</comment>
<dbReference type="PANTHER" id="PTHR48075:SF1">
    <property type="entry name" value="LAMBDA-CRYSTALLIN HOMOLOG"/>
    <property type="match status" value="1"/>
</dbReference>
<dbReference type="SUPFAM" id="SSF48179">
    <property type="entry name" value="6-phosphogluconate dehydrogenase C-terminal domain-like"/>
    <property type="match status" value="1"/>
</dbReference>
<evidence type="ECO:0000313" key="13">
    <source>
        <dbReference type="Proteomes" id="UP001595444"/>
    </source>
</evidence>
<dbReference type="InterPro" id="IPR036291">
    <property type="entry name" value="NAD(P)-bd_dom_sf"/>
</dbReference>
<evidence type="ECO:0000259" key="10">
    <source>
        <dbReference type="Pfam" id="PF00725"/>
    </source>
</evidence>
<comment type="subunit">
    <text evidence="3">Homodimer.</text>
</comment>
<evidence type="ECO:0000256" key="5">
    <source>
        <dbReference type="ARBA" id="ARBA00022553"/>
    </source>
</evidence>
<reference evidence="13" key="1">
    <citation type="journal article" date="2019" name="Int. J. Syst. Evol. Microbiol.">
        <title>The Global Catalogue of Microorganisms (GCM) 10K type strain sequencing project: providing services to taxonomists for standard genome sequencing and annotation.</title>
        <authorList>
            <consortium name="The Broad Institute Genomics Platform"/>
            <consortium name="The Broad Institute Genome Sequencing Center for Infectious Disease"/>
            <person name="Wu L."/>
            <person name="Ma J."/>
        </authorList>
    </citation>
    <scope>NUCLEOTIDE SEQUENCE [LARGE SCALE GENOMIC DNA]</scope>
    <source>
        <strain evidence="13">KCTC 62164</strain>
    </source>
</reference>